<dbReference type="EMBL" id="CYZV01000023">
    <property type="protein sequence ID" value="CUO39354.1"/>
    <property type="molecule type" value="Genomic_DNA"/>
</dbReference>
<evidence type="ECO:0000313" key="2">
    <source>
        <dbReference type="Proteomes" id="UP000095558"/>
    </source>
</evidence>
<proteinExistence type="predicted"/>
<gene>
    <name evidence="1" type="ORF">ERS852470_02209</name>
</gene>
<accession>A0A174ENF8</accession>
<reference evidence="1 2" key="1">
    <citation type="submission" date="2015-09" db="EMBL/GenBank/DDBJ databases">
        <authorList>
            <consortium name="Pathogen Informatics"/>
        </authorList>
    </citation>
    <scope>NUCLEOTIDE SEQUENCE [LARGE SCALE GENOMIC DNA]</scope>
    <source>
        <strain evidence="1 2">2789STDY5834855</strain>
    </source>
</reference>
<protein>
    <submittedName>
        <fullName evidence="1">Uncharacterized protein</fullName>
    </submittedName>
</protein>
<organism evidence="1 2">
    <name type="scientific">Clostridium disporicum</name>
    <dbReference type="NCBI Taxonomy" id="84024"/>
    <lineage>
        <taxon>Bacteria</taxon>
        <taxon>Bacillati</taxon>
        <taxon>Bacillota</taxon>
        <taxon>Clostridia</taxon>
        <taxon>Eubacteriales</taxon>
        <taxon>Clostridiaceae</taxon>
        <taxon>Clostridium</taxon>
    </lineage>
</organism>
<name>A0A174ENF8_9CLOT</name>
<dbReference type="Proteomes" id="UP000095558">
    <property type="component" value="Unassembled WGS sequence"/>
</dbReference>
<dbReference type="AlphaFoldDB" id="A0A174ENF8"/>
<evidence type="ECO:0000313" key="1">
    <source>
        <dbReference type="EMBL" id="CUO39354.1"/>
    </source>
</evidence>
<sequence length="34" mass="4052">MIKPLYIEKQVNNLQDFLVKGLQKYKMQILIMGL</sequence>